<proteinExistence type="predicted"/>
<dbReference type="InterPro" id="IPR025164">
    <property type="entry name" value="Toastrack_DUF4097"/>
</dbReference>
<organism evidence="2 3">
    <name type="scientific">Cyclobacterium amurskyense</name>
    <dbReference type="NCBI Taxonomy" id="320787"/>
    <lineage>
        <taxon>Bacteria</taxon>
        <taxon>Pseudomonadati</taxon>
        <taxon>Bacteroidota</taxon>
        <taxon>Cytophagia</taxon>
        <taxon>Cytophagales</taxon>
        <taxon>Cyclobacteriaceae</taxon>
        <taxon>Cyclobacterium</taxon>
    </lineage>
</organism>
<sequence>MNLFTKHYFLLVALLFIGIGSSQSQQLINKTFNGIQKLEIKSGSIEIQYEGNENRDYIDLEAFLGQEENADKDLVMITVGNTLKIAYNGSSNGHQKNKKYIKISGPSEMQLAVQSSSGSLRINGVSATSHQLEASSGQVKVSNIKGNLLLKASSGNLQLSHLTGNLDCRVSSGNASIEDVRGNMDFKATSGQLKARSVSGLLNAKLTSGNMKLSQIGELGSLEITSGNIKADHSGLGAHTSMNGSSGNIQINTISNINDYNFEMRAGSGNIRVGNRSGNKSIHIQNGKSVTIRGKVGSGNISIQPI</sequence>
<evidence type="ECO:0000259" key="1">
    <source>
        <dbReference type="Pfam" id="PF13349"/>
    </source>
</evidence>
<dbReference type="OrthoDB" id="838235at2"/>
<gene>
    <name evidence="2" type="ORF">CA2015_0631</name>
</gene>
<evidence type="ECO:0000313" key="3">
    <source>
        <dbReference type="Proteomes" id="UP000036520"/>
    </source>
</evidence>
<protein>
    <recommendedName>
        <fullName evidence="1">DUF4097 domain-containing protein</fullName>
    </recommendedName>
</protein>
<evidence type="ECO:0000313" key="2">
    <source>
        <dbReference type="EMBL" id="AKP50096.1"/>
    </source>
</evidence>
<reference evidence="2 3" key="1">
    <citation type="submission" date="2015-07" db="EMBL/GenBank/DDBJ databases">
        <authorList>
            <person name="Kim K.M."/>
        </authorList>
    </citation>
    <scope>NUCLEOTIDE SEQUENCE [LARGE SCALE GENOMIC DNA]</scope>
    <source>
        <strain evidence="2 3">KCTC 12363</strain>
    </source>
</reference>
<dbReference type="Proteomes" id="UP000036520">
    <property type="component" value="Chromosome"/>
</dbReference>
<dbReference type="AlphaFoldDB" id="A0A0H4P6M7"/>
<accession>A0A0H4P6M7</accession>
<feature type="domain" description="DUF4097" evidence="1">
    <location>
        <begin position="35"/>
        <end position="214"/>
    </location>
</feature>
<dbReference type="Pfam" id="PF13349">
    <property type="entry name" value="DUF4097"/>
    <property type="match status" value="1"/>
</dbReference>
<dbReference type="KEGG" id="camu:CA2015_0631"/>
<dbReference type="STRING" id="320787.CA2015_0631"/>
<dbReference type="EMBL" id="CP012040">
    <property type="protein sequence ID" value="AKP50096.1"/>
    <property type="molecule type" value="Genomic_DNA"/>
</dbReference>
<keyword evidence="3" id="KW-1185">Reference proteome</keyword>
<name>A0A0H4P6M7_9BACT</name>
<dbReference type="RefSeq" id="WP_048640572.1">
    <property type="nucleotide sequence ID" value="NZ_CP012040.1"/>
</dbReference>